<comment type="caution">
    <text evidence="2">The sequence shown here is derived from an EMBL/GenBank/DDBJ whole genome shotgun (WGS) entry which is preliminary data.</text>
</comment>
<dbReference type="Proteomes" id="UP000801492">
    <property type="component" value="Unassembled WGS sequence"/>
</dbReference>
<protein>
    <submittedName>
        <fullName evidence="2">Uncharacterized protein</fullName>
    </submittedName>
</protein>
<evidence type="ECO:0000313" key="3">
    <source>
        <dbReference type="Proteomes" id="UP000801492"/>
    </source>
</evidence>
<name>A0A8K0DEB2_IGNLU</name>
<keyword evidence="1" id="KW-0175">Coiled coil</keyword>
<reference evidence="2" key="1">
    <citation type="submission" date="2019-08" db="EMBL/GenBank/DDBJ databases">
        <title>The genome of the North American firefly Photinus pyralis.</title>
        <authorList>
            <consortium name="Photinus pyralis genome working group"/>
            <person name="Fallon T.R."/>
            <person name="Sander Lower S.E."/>
            <person name="Weng J.-K."/>
        </authorList>
    </citation>
    <scope>NUCLEOTIDE SEQUENCE</scope>
    <source>
        <strain evidence="2">TRF0915ILg1</strain>
        <tissue evidence="2">Whole body</tissue>
    </source>
</reference>
<dbReference type="OrthoDB" id="6783693at2759"/>
<keyword evidence="3" id="KW-1185">Reference proteome</keyword>
<evidence type="ECO:0000256" key="1">
    <source>
        <dbReference type="SAM" id="Coils"/>
    </source>
</evidence>
<dbReference type="EMBL" id="VTPC01000729">
    <property type="protein sequence ID" value="KAF2904598.1"/>
    <property type="molecule type" value="Genomic_DNA"/>
</dbReference>
<dbReference type="AlphaFoldDB" id="A0A8K0DEB2"/>
<gene>
    <name evidence="2" type="ORF">ILUMI_01579</name>
</gene>
<accession>A0A8K0DEB2</accession>
<organism evidence="2 3">
    <name type="scientific">Ignelater luminosus</name>
    <name type="common">Cucubano</name>
    <name type="synonym">Pyrophorus luminosus</name>
    <dbReference type="NCBI Taxonomy" id="2038154"/>
    <lineage>
        <taxon>Eukaryota</taxon>
        <taxon>Metazoa</taxon>
        <taxon>Ecdysozoa</taxon>
        <taxon>Arthropoda</taxon>
        <taxon>Hexapoda</taxon>
        <taxon>Insecta</taxon>
        <taxon>Pterygota</taxon>
        <taxon>Neoptera</taxon>
        <taxon>Endopterygota</taxon>
        <taxon>Coleoptera</taxon>
        <taxon>Polyphaga</taxon>
        <taxon>Elateriformia</taxon>
        <taxon>Elateroidea</taxon>
        <taxon>Elateridae</taxon>
        <taxon>Agrypninae</taxon>
        <taxon>Pyrophorini</taxon>
        <taxon>Ignelater</taxon>
    </lineage>
</organism>
<proteinExistence type="predicted"/>
<sequence length="284" mass="32262">MVHTYIKTPTKANISEERIQLSFQSKCNSQQIFTKEEESKSGVSTVLAVPKIVVPKGCKQVGQTVSGERGEQVTFVTASGETFPPVYVFSRTCCIEVRRQPLEEPGNWKIQRPQEPQEPVPGSCNVTDMLKKDDGGIARSQYSVQEEPNKIKNYFETTDLLSTSSLAIQITPEMIRPFLKAQNVKIRVSRKKKISRILTESSEKNAMEKEYEEKRREIATINIKKNQPGESDVDFAVEDEDSEIKLGDFVLVKFATKKNIKHFVGRVEKILSADEYCVFFLKKE</sequence>
<feature type="coiled-coil region" evidence="1">
    <location>
        <begin position="197"/>
        <end position="224"/>
    </location>
</feature>
<evidence type="ECO:0000313" key="2">
    <source>
        <dbReference type="EMBL" id="KAF2904598.1"/>
    </source>
</evidence>